<dbReference type="Proteomes" id="UP001341281">
    <property type="component" value="Chromosome 03"/>
</dbReference>
<protein>
    <recommendedName>
        <fullName evidence="1">Reverse transcriptase zinc-binding domain-containing protein</fullName>
    </recommendedName>
</protein>
<dbReference type="Pfam" id="PF13966">
    <property type="entry name" value="zf-RVT"/>
    <property type="match status" value="1"/>
</dbReference>
<keyword evidence="3" id="KW-1185">Reference proteome</keyword>
<feature type="domain" description="Reverse transcriptase zinc-binding" evidence="1">
    <location>
        <begin position="12"/>
        <end position="78"/>
    </location>
</feature>
<feature type="non-terminal residue" evidence="2">
    <location>
        <position position="202"/>
    </location>
</feature>
<evidence type="ECO:0000313" key="2">
    <source>
        <dbReference type="EMBL" id="WVZ67110.1"/>
    </source>
</evidence>
<name>A0AAQ3T654_PASNO</name>
<dbReference type="EMBL" id="CP144747">
    <property type="protein sequence ID" value="WVZ67110.1"/>
    <property type="molecule type" value="Genomic_DNA"/>
</dbReference>
<accession>A0AAQ3T654</accession>
<dbReference type="AlphaFoldDB" id="A0AAQ3T654"/>
<evidence type="ECO:0000259" key="1">
    <source>
        <dbReference type="Pfam" id="PF13966"/>
    </source>
</evidence>
<proteinExistence type="predicted"/>
<sequence>MYKQLISIDVFVPNRFVWQLKVPLKIKIFIWLLFRGVILTKDNLIRRHWQGSKQYCFCSADETIQHLFFACPCAKFLWRIVSVTFGIHPPKNVTHMFGSWLHGVNKKIKNQILIGICALCWAIWLCRNDIIFDNHKEQSYMQILFKTTHFWVLLQKEEERDFVRKACCALETTTVEIFSKHGWMFSNRLLIDDVPVNSEAPV</sequence>
<organism evidence="2 3">
    <name type="scientific">Paspalum notatum var. saurae</name>
    <dbReference type="NCBI Taxonomy" id="547442"/>
    <lineage>
        <taxon>Eukaryota</taxon>
        <taxon>Viridiplantae</taxon>
        <taxon>Streptophyta</taxon>
        <taxon>Embryophyta</taxon>
        <taxon>Tracheophyta</taxon>
        <taxon>Spermatophyta</taxon>
        <taxon>Magnoliopsida</taxon>
        <taxon>Liliopsida</taxon>
        <taxon>Poales</taxon>
        <taxon>Poaceae</taxon>
        <taxon>PACMAD clade</taxon>
        <taxon>Panicoideae</taxon>
        <taxon>Andropogonodae</taxon>
        <taxon>Paspaleae</taxon>
        <taxon>Paspalinae</taxon>
        <taxon>Paspalum</taxon>
    </lineage>
</organism>
<reference evidence="2 3" key="1">
    <citation type="submission" date="2024-02" db="EMBL/GenBank/DDBJ databases">
        <title>High-quality chromosome-scale genome assembly of Pensacola bahiagrass (Paspalum notatum Flugge var. saurae).</title>
        <authorList>
            <person name="Vega J.M."/>
            <person name="Podio M."/>
            <person name="Orjuela J."/>
            <person name="Siena L.A."/>
            <person name="Pessino S.C."/>
            <person name="Combes M.C."/>
            <person name="Mariac C."/>
            <person name="Albertini E."/>
            <person name="Pupilli F."/>
            <person name="Ortiz J.P.A."/>
            <person name="Leblanc O."/>
        </authorList>
    </citation>
    <scope>NUCLEOTIDE SEQUENCE [LARGE SCALE GENOMIC DNA]</scope>
    <source>
        <strain evidence="2">R1</strain>
        <tissue evidence="2">Leaf</tissue>
    </source>
</reference>
<evidence type="ECO:0000313" key="3">
    <source>
        <dbReference type="Proteomes" id="UP001341281"/>
    </source>
</evidence>
<dbReference type="InterPro" id="IPR026960">
    <property type="entry name" value="RVT-Znf"/>
</dbReference>
<gene>
    <name evidence="2" type="ORF">U9M48_016237</name>
</gene>